<dbReference type="GO" id="GO:0050661">
    <property type="term" value="F:NADP binding"/>
    <property type="evidence" value="ECO:0007669"/>
    <property type="project" value="InterPro"/>
</dbReference>
<reference evidence="5" key="1">
    <citation type="submission" date="2013-07" db="EMBL/GenBank/DDBJ databases">
        <title>The Genome Sequence of Cryptococcus bestiolae CBS10118.</title>
        <authorList>
            <consortium name="The Broad Institute Genome Sequencing Platform"/>
            <person name="Cuomo C."/>
            <person name="Litvintseva A."/>
            <person name="Chen Y."/>
            <person name="Heitman J."/>
            <person name="Sun S."/>
            <person name="Springer D."/>
            <person name="Dromer F."/>
            <person name="Young S.K."/>
            <person name="Zeng Q."/>
            <person name="Gargeya S."/>
            <person name="Fitzgerald M."/>
            <person name="Abouelleil A."/>
            <person name="Alvarado L."/>
            <person name="Berlin A.M."/>
            <person name="Chapman S.B."/>
            <person name="Dewar J."/>
            <person name="Goldberg J."/>
            <person name="Griggs A."/>
            <person name="Gujja S."/>
            <person name="Hansen M."/>
            <person name="Howarth C."/>
            <person name="Imamovic A."/>
            <person name="Larimer J."/>
            <person name="McCowan C."/>
            <person name="Murphy C."/>
            <person name="Pearson M."/>
            <person name="Priest M."/>
            <person name="Roberts A."/>
            <person name="Saif S."/>
            <person name="Shea T."/>
            <person name="Sykes S."/>
            <person name="Wortman J."/>
            <person name="Nusbaum C."/>
            <person name="Birren B."/>
        </authorList>
    </citation>
    <scope>NUCLEOTIDE SEQUENCE [LARGE SCALE GENOMIC DNA]</scope>
    <source>
        <strain evidence="5">CBS 10118</strain>
    </source>
</reference>
<keyword evidence="4" id="KW-0560">Oxidoreductase</keyword>
<evidence type="ECO:0000313" key="5">
    <source>
        <dbReference type="EMBL" id="OCF25247.1"/>
    </source>
</evidence>
<name>A0A1B9G2K2_9TREE</name>
<evidence type="ECO:0000256" key="4">
    <source>
        <dbReference type="ARBA" id="ARBA00023002"/>
    </source>
</evidence>
<dbReference type="Gene3D" id="3.50.50.60">
    <property type="entry name" value="FAD/NAD(P)-binding domain"/>
    <property type="match status" value="2"/>
</dbReference>
<dbReference type="AlphaFoldDB" id="A0A1B9G2K2"/>
<keyword evidence="2" id="KW-0285">Flavoprotein</keyword>
<evidence type="ECO:0000256" key="2">
    <source>
        <dbReference type="ARBA" id="ARBA00022630"/>
    </source>
</evidence>
<sequence>MSATWNPSSSQYELVLEKAGEKVKEEYEILVSAIGAFSTPSKVGIPGLDTYGGQVIQSVYWPEELGLLQLKGKKVVVIGNGCTGTQLITALSKEPTIEVIAVSRSVRWLVPGPTKEGPHTIQWTRLQKFLYSIPPFRWLARLSVYLFMEMYWILFAKEDKRIPLAKKIQRKFAAFMFDSAPQEIRDKIVPDYPLGSNRITFDGGYLNALNQPNVTPVIGTVQHVENDSIVLSDGKKYQADYIVLATGFDTAAGLNINGREGYNMLGKSDNLRYYHGIAIPGFPNFFSLQGNNSTAGHFGSLFHLEVQAEYIASLLSKSFEGGNNVIEVKEESTKQYNDRLDKTVWSEKASWYHADGGKGRVFTHWPGPATLYWWTNRKINWNDWVGTKA</sequence>
<dbReference type="InterPro" id="IPR051209">
    <property type="entry name" value="FAD-bind_Monooxygenase_sf"/>
</dbReference>
<dbReference type="PANTHER" id="PTHR42877">
    <property type="entry name" value="L-ORNITHINE N(5)-MONOOXYGENASE-RELATED"/>
    <property type="match status" value="1"/>
</dbReference>
<dbReference type="OrthoDB" id="74360at2759"/>
<gene>
    <name evidence="5" type="ORF">I302_05060</name>
</gene>
<reference evidence="5" key="2">
    <citation type="submission" date="2014-01" db="EMBL/GenBank/DDBJ databases">
        <title>Evolution of pathogenesis and genome organization in the Tremellales.</title>
        <authorList>
            <person name="Cuomo C."/>
            <person name="Litvintseva A."/>
            <person name="Heitman J."/>
            <person name="Chen Y."/>
            <person name="Sun S."/>
            <person name="Springer D."/>
            <person name="Dromer F."/>
            <person name="Young S."/>
            <person name="Zeng Q."/>
            <person name="Chapman S."/>
            <person name="Gujja S."/>
            <person name="Saif S."/>
            <person name="Birren B."/>
        </authorList>
    </citation>
    <scope>NUCLEOTIDE SEQUENCE</scope>
    <source>
        <strain evidence="5">CBS 10118</strain>
    </source>
</reference>
<comment type="similarity">
    <text evidence="1">Belongs to the FAD-binding monooxygenase family.</text>
</comment>
<dbReference type="EMBL" id="KI894021">
    <property type="protein sequence ID" value="OCF25247.1"/>
    <property type="molecule type" value="Genomic_DNA"/>
</dbReference>
<dbReference type="InterPro" id="IPR020946">
    <property type="entry name" value="Flavin_mOase-like"/>
</dbReference>
<dbReference type="InterPro" id="IPR036188">
    <property type="entry name" value="FAD/NAD-bd_sf"/>
</dbReference>
<dbReference type="GO" id="GO:0050660">
    <property type="term" value="F:flavin adenine dinucleotide binding"/>
    <property type="evidence" value="ECO:0007669"/>
    <property type="project" value="InterPro"/>
</dbReference>
<dbReference type="PANTHER" id="PTHR42877:SF4">
    <property type="entry name" value="FAD_NAD(P)-BINDING DOMAIN-CONTAINING PROTEIN-RELATED"/>
    <property type="match status" value="1"/>
</dbReference>
<proteinExistence type="inferred from homology"/>
<evidence type="ECO:0000256" key="3">
    <source>
        <dbReference type="ARBA" id="ARBA00022827"/>
    </source>
</evidence>
<dbReference type="SUPFAM" id="SSF51905">
    <property type="entry name" value="FAD/NAD(P)-binding domain"/>
    <property type="match status" value="2"/>
</dbReference>
<accession>A0A1B9G2K2</accession>
<dbReference type="Pfam" id="PF00743">
    <property type="entry name" value="FMO-like"/>
    <property type="match status" value="1"/>
</dbReference>
<dbReference type="VEuPathDB" id="FungiDB:I302_05060"/>
<keyword evidence="3" id="KW-0274">FAD</keyword>
<organism evidence="5">
    <name type="scientific">Kwoniella bestiolae CBS 10118</name>
    <dbReference type="NCBI Taxonomy" id="1296100"/>
    <lineage>
        <taxon>Eukaryota</taxon>
        <taxon>Fungi</taxon>
        <taxon>Dikarya</taxon>
        <taxon>Basidiomycota</taxon>
        <taxon>Agaricomycotina</taxon>
        <taxon>Tremellomycetes</taxon>
        <taxon>Tremellales</taxon>
        <taxon>Cryptococcaceae</taxon>
        <taxon>Kwoniella</taxon>
    </lineage>
</organism>
<dbReference type="STRING" id="1296100.A0A1B9G2K2"/>
<protein>
    <submittedName>
        <fullName evidence="5">Uncharacterized protein</fullName>
    </submittedName>
</protein>
<dbReference type="GO" id="GO:0004499">
    <property type="term" value="F:N,N-dimethylaniline monooxygenase activity"/>
    <property type="evidence" value="ECO:0007669"/>
    <property type="project" value="InterPro"/>
</dbReference>
<evidence type="ECO:0000256" key="1">
    <source>
        <dbReference type="ARBA" id="ARBA00010139"/>
    </source>
</evidence>